<dbReference type="InterPro" id="IPR032557">
    <property type="entry name" value="DUF4935"/>
</dbReference>
<comment type="caution">
    <text evidence="2">The sequence shown here is derived from an EMBL/GenBank/DDBJ whole genome shotgun (WGS) entry which is preliminary data.</text>
</comment>
<dbReference type="RefSeq" id="WP_353574601.1">
    <property type="nucleotide sequence ID" value="NZ_JBETME010000012.1"/>
</dbReference>
<organism evidence="2 3">
    <name type="scientific">Agrobacterium radiobacter</name>
    <dbReference type="NCBI Taxonomy" id="362"/>
    <lineage>
        <taxon>Bacteria</taxon>
        <taxon>Pseudomonadati</taxon>
        <taxon>Pseudomonadota</taxon>
        <taxon>Alphaproteobacteria</taxon>
        <taxon>Hyphomicrobiales</taxon>
        <taxon>Rhizobiaceae</taxon>
        <taxon>Rhizobium/Agrobacterium group</taxon>
        <taxon>Agrobacterium</taxon>
        <taxon>Agrobacterium tumefaciens complex</taxon>
    </lineage>
</organism>
<gene>
    <name evidence="2" type="ORF">ABVB70_22340</name>
</gene>
<reference evidence="2 3" key="1">
    <citation type="submission" date="2024-06" db="EMBL/GenBank/DDBJ databases">
        <title>Genome sequencing of Agrobacterium spp. from tobacco in Serbia.</title>
        <authorList>
            <person name="Ilicic R.J."/>
            <person name="Studholme D.J."/>
            <person name="Jelusic A."/>
            <person name="Barac G."/>
            <person name="Bagi F."/>
            <person name="Popovic Milovanovic T."/>
        </authorList>
    </citation>
    <scope>NUCLEOTIDE SEQUENCE [LARGE SCALE GENOMIC DNA]</scope>
    <source>
        <strain evidence="2 3">DA1</strain>
    </source>
</reference>
<sequence>MHVIIDTTTVFRDKRFLSPRLRAVALAARKLGGGVWVPNVVLDELKGQVRKEVSAKTADITSALKSISSLVPPNLVPRFEEIDLDKVLKNYLTERDQQLENLAIGALPYPDLPLHKLVERYYLNLRPYKADGTGFKDHMIWRSFLEFVLDRQATSPHMFYLVTDNASDFADNKGRFHDDLLRDAQAFGVDTARIGLERQLHDILKTIIEPQSEKIKETETRLQNRALELVAEESEAIVTDGIRNHTVDIGLPPGISNFGIESLRLDLGDPKLTFTHVVDEILVEAVLPYECFFNGVAQLSDWEWVEAQLDVRYSDIDEEGHFVAFTAVADSTATVRFTLDDAYNVTSIEATG</sequence>
<protein>
    <submittedName>
        <fullName evidence="2">PIN domain-containing protein</fullName>
    </submittedName>
</protein>
<dbReference type="Pfam" id="PF16289">
    <property type="entry name" value="PIN_12"/>
    <property type="match status" value="1"/>
</dbReference>
<evidence type="ECO:0000259" key="1">
    <source>
        <dbReference type="Pfam" id="PF16289"/>
    </source>
</evidence>
<dbReference type="EMBL" id="JBETME010000012">
    <property type="protein sequence ID" value="MES4993066.1"/>
    <property type="molecule type" value="Genomic_DNA"/>
</dbReference>
<accession>A0ABD5LME7</accession>
<dbReference type="Proteomes" id="UP001438189">
    <property type="component" value="Unassembled WGS sequence"/>
</dbReference>
<evidence type="ECO:0000313" key="3">
    <source>
        <dbReference type="Proteomes" id="UP001438189"/>
    </source>
</evidence>
<dbReference type="AlphaFoldDB" id="A0ABD5LME7"/>
<feature type="domain" description="DUF4935" evidence="1">
    <location>
        <begin position="3"/>
        <end position="169"/>
    </location>
</feature>
<evidence type="ECO:0000313" key="2">
    <source>
        <dbReference type="EMBL" id="MES4993066.1"/>
    </source>
</evidence>
<proteinExistence type="predicted"/>
<name>A0ABD5LME7_AGRRD</name>